<gene>
    <name evidence="1" type="ORF">V5O48_019231</name>
</gene>
<accession>A0ABR3EIY5</accession>
<sequence length="202" mass="22559">HAQLSTNSTTAYLRVSHSTIAFSPITVPSPPSLPSFANIRPDGGAPQLEAPCHSELKLRSDVYLKWEVDAELLLAETRTSQMPPNRHAKQPPYCTNLDIQAAPTQSSSLGSNSAEFPQRQTLRLRSQPHNRSGYNGRGAIREELKDGGLVEDAGLENREQFSEIQHPVAKLYTDIDFTPNIDMLNEIRTTNEDYNVPHEERQ</sequence>
<dbReference type="EMBL" id="JBAHYK010004380">
    <property type="protein sequence ID" value="KAL0562847.1"/>
    <property type="molecule type" value="Genomic_DNA"/>
</dbReference>
<evidence type="ECO:0000313" key="2">
    <source>
        <dbReference type="Proteomes" id="UP001465976"/>
    </source>
</evidence>
<proteinExistence type="predicted"/>
<dbReference type="Proteomes" id="UP001465976">
    <property type="component" value="Unassembled WGS sequence"/>
</dbReference>
<organism evidence="1 2">
    <name type="scientific">Marasmius crinis-equi</name>
    <dbReference type="NCBI Taxonomy" id="585013"/>
    <lineage>
        <taxon>Eukaryota</taxon>
        <taxon>Fungi</taxon>
        <taxon>Dikarya</taxon>
        <taxon>Basidiomycota</taxon>
        <taxon>Agaricomycotina</taxon>
        <taxon>Agaricomycetes</taxon>
        <taxon>Agaricomycetidae</taxon>
        <taxon>Agaricales</taxon>
        <taxon>Marasmiineae</taxon>
        <taxon>Marasmiaceae</taxon>
        <taxon>Marasmius</taxon>
    </lineage>
</organism>
<protein>
    <submittedName>
        <fullName evidence="1">Uncharacterized protein</fullName>
    </submittedName>
</protein>
<reference evidence="1 2" key="1">
    <citation type="submission" date="2024-02" db="EMBL/GenBank/DDBJ databases">
        <title>A draft genome for the cacao thread blight pathogen Marasmius crinis-equi.</title>
        <authorList>
            <person name="Cohen S.P."/>
            <person name="Baruah I.K."/>
            <person name="Amoako-Attah I."/>
            <person name="Bukari Y."/>
            <person name="Meinhardt L.W."/>
            <person name="Bailey B.A."/>
        </authorList>
    </citation>
    <scope>NUCLEOTIDE SEQUENCE [LARGE SCALE GENOMIC DNA]</scope>
    <source>
        <strain evidence="1 2">GH-76</strain>
    </source>
</reference>
<keyword evidence="2" id="KW-1185">Reference proteome</keyword>
<feature type="non-terminal residue" evidence="1">
    <location>
        <position position="1"/>
    </location>
</feature>
<evidence type="ECO:0000313" key="1">
    <source>
        <dbReference type="EMBL" id="KAL0562847.1"/>
    </source>
</evidence>
<comment type="caution">
    <text evidence="1">The sequence shown here is derived from an EMBL/GenBank/DDBJ whole genome shotgun (WGS) entry which is preliminary data.</text>
</comment>
<name>A0ABR3EIY5_9AGAR</name>